<dbReference type="AlphaFoldDB" id="A0A7T5EQ69"/>
<sequence length="258" mass="29556">MDAVRVEHVWKSFSSREKNQPVLADVSFQVKKGEIVSILGQSGCGKSTLLNMIGGFERLDSGRIECGGTAVERPSRKCVMLFQHYGLLPWRSVLKNVELALEELPLSPAERRERAVEYLRLVGLEDRLEMFPHQLSGGMQQRVAIARALSIQPELILMDEPFAALDTFTRYHLQNELLRIQSREQTTIILVTHDIDEAVYLSDRVLIMGAGPGRIHREIRIRASRPRDRGHDEFQYFRKLILEEFSFNNPLPTVEFSI</sequence>
<dbReference type="PANTHER" id="PTHR42788">
    <property type="entry name" value="TAURINE IMPORT ATP-BINDING PROTEIN-RELATED"/>
    <property type="match status" value="1"/>
</dbReference>
<dbReference type="Proteomes" id="UP000677234">
    <property type="component" value="Chromosome"/>
</dbReference>
<reference evidence="8 10" key="1">
    <citation type="submission" date="2020-12" db="EMBL/GenBank/DDBJ databases">
        <title>strain FJAT-54423T represents a novel species of the genus Brevibacillus.</title>
        <authorList>
            <person name="Tang R."/>
        </authorList>
    </citation>
    <scope>NUCLEOTIDE SEQUENCE [LARGE SCALE GENOMIC DNA]</scope>
    <source>
        <strain evidence="8 10">FJAT-54423</strain>
    </source>
</reference>
<evidence type="ECO:0000256" key="5">
    <source>
        <dbReference type="ARBA" id="ARBA00022840"/>
    </source>
</evidence>
<evidence type="ECO:0000256" key="4">
    <source>
        <dbReference type="ARBA" id="ARBA00022741"/>
    </source>
</evidence>
<feature type="domain" description="ABC transporter" evidence="7">
    <location>
        <begin position="4"/>
        <end position="235"/>
    </location>
</feature>
<evidence type="ECO:0000313" key="10">
    <source>
        <dbReference type="Proteomes" id="UP000595847"/>
    </source>
</evidence>
<keyword evidence="3" id="KW-1003">Cell membrane</keyword>
<dbReference type="EMBL" id="CP066308">
    <property type="protein sequence ID" value="QQE76730.1"/>
    <property type="molecule type" value="Genomic_DNA"/>
</dbReference>
<dbReference type="PROSITE" id="PS00211">
    <property type="entry name" value="ABC_TRANSPORTER_1"/>
    <property type="match status" value="1"/>
</dbReference>
<evidence type="ECO:0000256" key="6">
    <source>
        <dbReference type="ARBA" id="ARBA00023136"/>
    </source>
</evidence>
<name>A0A7T5EQ69_9BACL</name>
<dbReference type="EMBL" id="CP073708">
    <property type="protein sequence ID" value="QUO43798.1"/>
    <property type="molecule type" value="Genomic_DNA"/>
</dbReference>
<keyword evidence="5 8" id="KW-0067">ATP-binding</keyword>
<accession>A0A7T5EQ69</accession>
<evidence type="ECO:0000313" key="8">
    <source>
        <dbReference type="EMBL" id="QQE76730.1"/>
    </source>
</evidence>
<dbReference type="PROSITE" id="PS50893">
    <property type="entry name" value="ABC_TRANSPORTER_2"/>
    <property type="match status" value="1"/>
</dbReference>
<dbReference type="PANTHER" id="PTHR42788:SF7">
    <property type="entry name" value="NITRATE ABC TRANSPORTER ATP-BINDING PROTEIN"/>
    <property type="match status" value="1"/>
</dbReference>
<protein>
    <submittedName>
        <fullName evidence="8">ABC transporter ATP-binding protein</fullName>
    </submittedName>
</protein>
<dbReference type="InterPro" id="IPR003439">
    <property type="entry name" value="ABC_transporter-like_ATP-bd"/>
</dbReference>
<dbReference type="GO" id="GO:0005524">
    <property type="term" value="F:ATP binding"/>
    <property type="evidence" value="ECO:0007669"/>
    <property type="project" value="UniProtKB-KW"/>
</dbReference>
<keyword evidence="4" id="KW-0547">Nucleotide-binding</keyword>
<evidence type="ECO:0000256" key="1">
    <source>
        <dbReference type="ARBA" id="ARBA00004202"/>
    </source>
</evidence>
<dbReference type="GO" id="GO:0016887">
    <property type="term" value="F:ATP hydrolysis activity"/>
    <property type="evidence" value="ECO:0007669"/>
    <property type="project" value="InterPro"/>
</dbReference>
<comment type="subcellular location">
    <subcellularLocation>
        <location evidence="1">Cell membrane</location>
        <topology evidence="1">Peripheral membrane protein</topology>
    </subcellularLocation>
</comment>
<dbReference type="Pfam" id="PF00005">
    <property type="entry name" value="ABC_tran"/>
    <property type="match status" value="1"/>
</dbReference>
<dbReference type="InterPro" id="IPR050166">
    <property type="entry name" value="ABC_transporter_ATP-bind"/>
</dbReference>
<reference evidence="9" key="2">
    <citation type="submission" date="2021-04" db="EMBL/GenBank/DDBJ databases">
        <title>Brevibacillus composti FJAT-54423, complete genome.</title>
        <authorList>
            <person name="Tang R."/>
        </authorList>
    </citation>
    <scope>NUCLEOTIDE SEQUENCE</scope>
    <source>
        <strain evidence="9">FJAT-54424</strain>
    </source>
</reference>
<dbReference type="GO" id="GO:0005886">
    <property type="term" value="C:plasma membrane"/>
    <property type="evidence" value="ECO:0007669"/>
    <property type="project" value="UniProtKB-SubCell"/>
</dbReference>
<dbReference type="Proteomes" id="UP000595847">
    <property type="component" value="Chromosome"/>
</dbReference>
<keyword evidence="11" id="KW-1185">Reference proteome</keyword>
<evidence type="ECO:0000256" key="3">
    <source>
        <dbReference type="ARBA" id="ARBA00022475"/>
    </source>
</evidence>
<dbReference type="Gene3D" id="3.40.50.300">
    <property type="entry name" value="P-loop containing nucleotide triphosphate hydrolases"/>
    <property type="match status" value="1"/>
</dbReference>
<evidence type="ECO:0000259" key="7">
    <source>
        <dbReference type="PROSITE" id="PS50893"/>
    </source>
</evidence>
<dbReference type="SMART" id="SM00382">
    <property type="entry name" value="AAA"/>
    <property type="match status" value="1"/>
</dbReference>
<dbReference type="InterPro" id="IPR027417">
    <property type="entry name" value="P-loop_NTPase"/>
</dbReference>
<dbReference type="CDD" id="cd03293">
    <property type="entry name" value="ABC_NrtD_SsuB_transporters"/>
    <property type="match status" value="1"/>
</dbReference>
<dbReference type="InterPro" id="IPR003593">
    <property type="entry name" value="AAA+_ATPase"/>
</dbReference>
<evidence type="ECO:0000313" key="9">
    <source>
        <dbReference type="EMBL" id="QUO43798.1"/>
    </source>
</evidence>
<gene>
    <name evidence="8" type="ORF">JD108_21495</name>
    <name evidence="9" type="ORF">KDJ56_21430</name>
</gene>
<dbReference type="KEGG" id="bcop:JD108_21495"/>
<keyword evidence="2" id="KW-0813">Transport</keyword>
<dbReference type="InterPro" id="IPR017871">
    <property type="entry name" value="ABC_transporter-like_CS"/>
</dbReference>
<proteinExistence type="predicted"/>
<evidence type="ECO:0000313" key="11">
    <source>
        <dbReference type="Proteomes" id="UP000677234"/>
    </source>
</evidence>
<evidence type="ECO:0000256" key="2">
    <source>
        <dbReference type="ARBA" id="ARBA00022448"/>
    </source>
</evidence>
<dbReference type="RefSeq" id="WP_198830222.1">
    <property type="nucleotide sequence ID" value="NZ_CP066308.1"/>
</dbReference>
<keyword evidence="6" id="KW-0472">Membrane</keyword>
<dbReference type="SUPFAM" id="SSF52540">
    <property type="entry name" value="P-loop containing nucleoside triphosphate hydrolases"/>
    <property type="match status" value="1"/>
</dbReference>
<organism evidence="8 10">
    <name type="scientific">Brevibacillus composti</name>
    <dbReference type="NCBI Taxonomy" id="2796470"/>
    <lineage>
        <taxon>Bacteria</taxon>
        <taxon>Bacillati</taxon>
        <taxon>Bacillota</taxon>
        <taxon>Bacilli</taxon>
        <taxon>Bacillales</taxon>
        <taxon>Paenibacillaceae</taxon>
        <taxon>Brevibacillus</taxon>
    </lineage>
</organism>